<sequence>MSDDDAPDGYSGTAEVTVGSHAPVTVRVELAGNFDPIVGKFRWHGRLRELAAAVSPAPEKGTEVSIATPDGVGTAVVTHVDLWGSHMVDGVSEPPFPVFAP</sequence>
<dbReference type="AlphaFoldDB" id="A0A5A7S9Z4"/>
<dbReference type="OrthoDB" id="3683556at2"/>
<dbReference type="InterPro" id="IPR032371">
    <property type="entry name" value="DUF4873"/>
</dbReference>
<keyword evidence="3" id="KW-1185">Reference proteome</keyword>
<dbReference type="Proteomes" id="UP000322244">
    <property type="component" value="Unassembled WGS sequence"/>
</dbReference>
<accession>A0A5A7S9Z4</accession>
<proteinExistence type="predicted"/>
<protein>
    <submittedName>
        <fullName evidence="2">DUF4873 domain-containing protein</fullName>
    </submittedName>
</protein>
<reference evidence="2 3" key="1">
    <citation type="submission" date="2019-07" db="EMBL/GenBank/DDBJ databases">
        <title>Rhodococcus cavernicolus sp. nov., isolated from a cave.</title>
        <authorList>
            <person name="Lee S.D."/>
        </authorList>
    </citation>
    <scope>NUCLEOTIDE SEQUENCE [LARGE SCALE GENOMIC DNA]</scope>
    <source>
        <strain evidence="2 3">C1-24</strain>
    </source>
</reference>
<gene>
    <name evidence="2" type="ORF">FOY51_15130</name>
</gene>
<organism evidence="2 3">
    <name type="scientific">Antrihabitans cavernicola</name>
    <dbReference type="NCBI Taxonomy" id="2495913"/>
    <lineage>
        <taxon>Bacteria</taxon>
        <taxon>Bacillati</taxon>
        <taxon>Actinomycetota</taxon>
        <taxon>Actinomycetes</taxon>
        <taxon>Mycobacteriales</taxon>
        <taxon>Nocardiaceae</taxon>
        <taxon>Antrihabitans</taxon>
    </lineage>
</organism>
<name>A0A5A7S9Z4_9NOCA</name>
<dbReference type="Pfam" id="PF16170">
    <property type="entry name" value="DUF4873"/>
    <property type="match status" value="1"/>
</dbReference>
<feature type="domain" description="DUF4873" evidence="1">
    <location>
        <begin position="8"/>
        <end position="98"/>
    </location>
</feature>
<comment type="caution">
    <text evidence="2">The sequence shown here is derived from an EMBL/GenBank/DDBJ whole genome shotgun (WGS) entry which is preliminary data.</text>
</comment>
<evidence type="ECO:0000313" key="3">
    <source>
        <dbReference type="Proteomes" id="UP000322244"/>
    </source>
</evidence>
<dbReference type="EMBL" id="VLNY01000006">
    <property type="protein sequence ID" value="KAA0022304.1"/>
    <property type="molecule type" value="Genomic_DNA"/>
</dbReference>
<dbReference type="RefSeq" id="WP_149431065.1">
    <property type="nucleotide sequence ID" value="NZ_VLNY01000006.1"/>
</dbReference>
<evidence type="ECO:0000313" key="2">
    <source>
        <dbReference type="EMBL" id="KAA0022304.1"/>
    </source>
</evidence>
<evidence type="ECO:0000259" key="1">
    <source>
        <dbReference type="Pfam" id="PF16170"/>
    </source>
</evidence>